<dbReference type="PROSITE" id="PS50089">
    <property type="entry name" value="ZF_RING_2"/>
    <property type="match status" value="1"/>
</dbReference>
<protein>
    <submittedName>
        <fullName evidence="8">Zinc finger, CCCH type domain-containing protein</fullName>
    </submittedName>
</protein>
<accession>B6AGW8</accession>
<dbReference type="OMA" id="LEADCKF"/>
<dbReference type="RefSeq" id="XP_002141808.1">
    <property type="nucleotide sequence ID" value="XM_002141772.1"/>
</dbReference>
<evidence type="ECO:0000313" key="8">
    <source>
        <dbReference type="EMBL" id="EEA07459.1"/>
    </source>
</evidence>
<feature type="region of interest" description="Disordered" evidence="5">
    <location>
        <begin position="634"/>
        <end position="698"/>
    </location>
</feature>
<dbReference type="InterPro" id="IPR000571">
    <property type="entry name" value="Znf_CCCH"/>
</dbReference>
<feature type="compositionally biased region" description="Low complexity" evidence="5">
    <location>
        <begin position="512"/>
        <end position="538"/>
    </location>
</feature>
<organism evidence="8 9">
    <name type="scientific">Cryptosporidium muris (strain RN66)</name>
    <dbReference type="NCBI Taxonomy" id="441375"/>
    <lineage>
        <taxon>Eukaryota</taxon>
        <taxon>Sar</taxon>
        <taxon>Alveolata</taxon>
        <taxon>Apicomplexa</taxon>
        <taxon>Conoidasida</taxon>
        <taxon>Coccidia</taxon>
        <taxon>Eucoccidiorida</taxon>
        <taxon>Eimeriorina</taxon>
        <taxon>Cryptosporidiidae</taxon>
        <taxon>Cryptosporidium</taxon>
    </lineage>
</organism>
<evidence type="ECO:0000256" key="1">
    <source>
        <dbReference type="ARBA" id="ARBA00022723"/>
    </source>
</evidence>
<feature type="compositionally biased region" description="Low complexity" evidence="5">
    <location>
        <begin position="676"/>
        <end position="698"/>
    </location>
</feature>
<feature type="domain" description="RING-type" evidence="6">
    <location>
        <begin position="19"/>
        <end position="63"/>
    </location>
</feature>
<name>B6AGW8_CRYMR</name>
<evidence type="ECO:0000259" key="6">
    <source>
        <dbReference type="PROSITE" id="PS50089"/>
    </source>
</evidence>
<keyword evidence="2 4" id="KW-0863">Zinc-finger</keyword>
<keyword evidence="9" id="KW-1185">Reference proteome</keyword>
<feature type="region of interest" description="Disordered" evidence="5">
    <location>
        <begin position="76"/>
        <end position="99"/>
    </location>
</feature>
<evidence type="ECO:0000256" key="3">
    <source>
        <dbReference type="ARBA" id="ARBA00022833"/>
    </source>
</evidence>
<dbReference type="PROSITE" id="PS50103">
    <property type="entry name" value="ZF_C3H1"/>
    <property type="match status" value="1"/>
</dbReference>
<sequence length="733" mass="76708">MDTETSGFLWSLADIENDCPLCLRHLGLMNNISKMVLPCCQQVVCESCFNDEMLKNNNSCPFCLCKGIKGQKLGSSSNVTPSNTSTNTNSNPSTIPSNGLSVGTGSLPLDLSCWLPQNLTAICNPGHQSNCSSTSATSPYYKSNSANSIDNFPQDSLVYIRGNSSTANMNVGTPNTVSSTAATTTSATAPFGSLSDGFWNHSPNSTSNTTASNINGSSPFMTDPWMSSGTYSPSSGFLHDFNCYDNNANNPNSSNIIGEVSTTTGAMNGNLNVPSGSNNSDIYHNNSMYTWTVHNPMNNLHTFTQVNHGTPNACTIADVDFQRFCFGLGIDISDTSDINNGKKSVISVNNVTSKQKESEGFNLTGDCSHNIGLSPQLNPNITSFSDTKGGSSGLVSSSGGTLGSNSNTSGLSNISNSGGSVNSAQQAAYSSSAFPPLTSATIRQNSSKDAMGSSGKSNSQVNIANFTSDTYSQNFGTSVTSPHLSSTCIPGSNQNVNNNNPVSTTKLISMLSRSEVSSSNGSSMTSVKGATNSNSHQNSGGGNLSTVSNVSYIDAVLHKTDCGKSEGGNNNIPSDVTVTSTNMDGEMPSIAIGANGEPYNYKRALCRHWMRGYCWLEADCKFAHGEVELRTRDGKLRHPTLTGDRQQTQQGHSQTQSQSQQSSSNNIIVSPTVLASSSSNGKSSKQNPNKSNVASYAATAASSLSSTGVGSNSNVSYSVIVASGTSTTDSKRG</sequence>
<evidence type="ECO:0000256" key="4">
    <source>
        <dbReference type="PROSITE-ProRule" id="PRU00723"/>
    </source>
</evidence>
<feature type="zinc finger region" description="C3H1-type" evidence="4">
    <location>
        <begin position="600"/>
        <end position="627"/>
    </location>
</feature>
<dbReference type="OrthoDB" id="410307at2759"/>
<dbReference type="GO" id="GO:0008270">
    <property type="term" value="F:zinc ion binding"/>
    <property type="evidence" value="ECO:0007669"/>
    <property type="project" value="UniProtKB-KW"/>
</dbReference>
<evidence type="ECO:0000259" key="7">
    <source>
        <dbReference type="PROSITE" id="PS50103"/>
    </source>
</evidence>
<dbReference type="InterPro" id="IPR001841">
    <property type="entry name" value="Znf_RING"/>
</dbReference>
<dbReference type="Proteomes" id="UP000001460">
    <property type="component" value="Unassembled WGS sequence"/>
</dbReference>
<dbReference type="InterPro" id="IPR036855">
    <property type="entry name" value="Znf_CCCH_sf"/>
</dbReference>
<feature type="compositionally biased region" description="Polar residues" evidence="5">
    <location>
        <begin position="665"/>
        <end position="675"/>
    </location>
</feature>
<feature type="compositionally biased region" description="Low complexity" evidence="5">
    <location>
        <begin position="393"/>
        <end position="410"/>
    </location>
</feature>
<evidence type="ECO:0000313" key="9">
    <source>
        <dbReference type="Proteomes" id="UP000001460"/>
    </source>
</evidence>
<evidence type="ECO:0000256" key="5">
    <source>
        <dbReference type="SAM" id="MobiDB-lite"/>
    </source>
</evidence>
<keyword evidence="1 4" id="KW-0479">Metal-binding</keyword>
<feature type="compositionally biased region" description="Low complexity" evidence="5">
    <location>
        <begin position="76"/>
        <end position="98"/>
    </location>
</feature>
<dbReference type="VEuPathDB" id="CryptoDB:CMU_036320"/>
<keyword evidence="3 4" id="KW-0862">Zinc</keyword>
<gene>
    <name evidence="8" type="ORF">CMU_036320</name>
</gene>
<evidence type="ECO:0000256" key="2">
    <source>
        <dbReference type="ARBA" id="ARBA00022771"/>
    </source>
</evidence>
<feature type="region of interest" description="Disordered" evidence="5">
    <location>
        <begin position="512"/>
        <end position="545"/>
    </location>
</feature>
<feature type="domain" description="C3H1-type" evidence="7">
    <location>
        <begin position="600"/>
        <end position="627"/>
    </location>
</feature>
<dbReference type="Pfam" id="PF00642">
    <property type="entry name" value="zf-CCCH"/>
    <property type="match status" value="1"/>
</dbReference>
<dbReference type="GeneID" id="6996969"/>
<reference evidence="8" key="1">
    <citation type="submission" date="2008-06" db="EMBL/GenBank/DDBJ databases">
        <authorList>
            <person name="Lorenzi H."/>
            <person name="Inman J."/>
            <person name="Miller J."/>
            <person name="Schobel S."/>
            <person name="Amedeo P."/>
            <person name="Caler E.V."/>
            <person name="da Silva J."/>
        </authorList>
    </citation>
    <scope>NUCLEOTIDE SEQUENCE [LARGE SCALE GENOMIC DNA]</scope>
    <source>
        <strain evidence="8">RN66</strain>
    </source>
</reference>
<dbReference type="EMBL" id="DS989733">
    <property type="protein sequence ID" value="EEA07459.1"/>
    <property type="molecule type" value="Genomic_DNA"/>
</dbReference>
<feature type="compositionally biased region" description="Low complexity" evidence="5">
    <location>
        <begin position="646"/>
        <end position="664"/>
    </location>
</feature>
<feature type="compositionally biased region" description="Polar residues" evidence="5">
    <location>
        <begin position="378"/>
        <end position="388"/>
    </location>
</feature>
<proteinExistence type="predicted"/>
<dbReference type="Gene3D" id="4.10.1000.10">
    <property type="entry name" value="Zinc finger, CCCH-type"/>
    <property type="match status" value="1"/>
</dbReference>
<dbReference type="SUPFAM" id="SSF90229">
    <property type="entry name" value="CCCH zinc finger"/>
    <property type="match status" value="1"/>
</dbReference>
<dbReference type="SMART" id="SM00356">
    <property type="entry name" value="ZnF_C3H1"/>
    <property type="match status" value="1"/>
</dbReference>
<dbReference type="AlphaFoldDB" id="B6AGW8"/>
<feature type="region of interest" description="Disordered" evidence="5">
    <location>
        <begin position="378"/>
        <end position="410"/>
    </location>
</feature>